<evidence type="ECO:0000313" key="3">
    <source>
        <dbReference type="Proteomes" id="UP000028542"/>
    </source>
</evidence>
<dbReference type="PANTHER" id="PTHR37299">
    <property type="entry name" value="TRANSCRIPTIONAL REGULATOR-RELATED"/>
    <property type="match status" value="1"/>
</dbReference>
<dbReference type="Gene3D" id="2.40.50.1020">
    <property type="entry name" value="LytTr DNA-binding domain"/>
    <property type="match status" value="1"/>
</dbReference>
<dbReference type="RefSeq" id="WP_035135297.1">
    <property type="nucleotide sequence ID" value="NZ_JPMD01000047.1"/>
</dbReference>
<dbReference type="GO" id="GO:0003677">
    <property type="term" value="F:DNA binding"/>
    <property type="evidence" value="ECO:0007669"/>
    <property type="project" value="InterPro"/>
</dbReference>
<evidence type="ECO:0000313" key="2">
    <source>
        <dbReference type="EMBL" id="KEZ85035.1"/>
    </source>
</evidence>
<gene>
    <name evidence="2" type="ORF">IO99_16925</name>
</gene>
<dbReference type="PANTHER" id="PTHR37299:SF4">
    <property type="entry name" value="TRANSCRIPTIONAL REGULATOR"/>
    <property type="match status" value="1"/>
</dbReference>
<dbReference type="AlphaFoldDB" id="A0A084J7V1"/>
<name>A0A084J7V1_9CLOT</name>
<protein>
    <submittedName>
        <fullName evidence="2">Histidine kinase</fullName>
    </submittedName>
</protein>
<accession>A0A084J7V1</accession>
<keyword evidence="2" id="KW-0808">Transferase</keyword>
<dbReference type="PROSITE" id="PS50930">
    <property type="entry name" value="HTH_LYTTR"/>
    <property type="match status" value="1"/>
</dbReference>
<keyword evidence="2" id="KW-0418">Kinase</keyword>
<feature type="domain" description="HTH LytTR-type" evidence="1">
    <location>
        <begin position="41"/>
        <end position="145"/>
    </location>
</feature>
<proteinExistence type="predicted"/>
<dbReference type="EMBL" id="JPMD01000047">
    <property type="protein sequence ID" value="KEZ85035.1"/>
    <property type="molecule type" value="Genomic_DNA"/>
</dbReference>
<dbReference type="InterPro" id="IPR046947">
    <property type="entry name" value="LytR-like"/>
</dbReference>
<comment type="caution">
    <text evidence="2">The sequence shown here is derived from an EMBL/GenBank/DDBJ whole genome shotgun (WGS) entry which is preliminary data.</text>
</comment>
<evidence type="ECO:0000259" key="1">
    <source>
        <dbReference type="PROSITE" id="PS50930"/>
    </source>
</evidence>
<organism evidence="2 3">
    <name type="scientific">Clostridium sulfidigenes</name>
    <dbReference type="NCBI Taxonomy" id="318464"/>
    <lineage>
        <taxon>Bacteria</taxon>
        <taxon>Bacillati</taxon>
        <taxon>Bacillota</taxon>
        <taxon>Clostridia</taxon>
        <taxon>Eubacteriales</taxon>
        <taxon>Clostridiaceae</taxon>
        <taxon>Clostridium</taxon>
    </lineage>
</organism>
<dbReference type="eggNOG" id="COG3279">
    <property type="taxonomic scope" value="Bacteria"/>
</dbReference>
<sequence>MKIIINEVEDIEDVEIVINCKTIDENVTRIISKLKALEEKITGNKDGKIFILDTNEIFYFESVDKKTFIYMDREVFQTHLRLYELEERLKNTDFFRASKSTIINLRKVKNIVPMFGGRIEILLDNDEKLVVSRQYVPILKNKLDL</sequence>
<dbReference type="GO" id="GO:0016301">
    <property type="term" value="F:kinase activity"/>
    <property type="evidence" value="ECO:0007669"/>
    <property type="project" value="UniProtKB-KW"/>
</dbReference>
<dbReference type="GO" id="GO:0000156">
    <property type="term" value="F:phosphorelay response regulator activity"/>
    <property type="evidence" value="ECO:0007669"/>
    <property type="project" value="InterPro"/>
</dbReference>
<dbReference type="Pfam" id="PF04397">
    <property type="entry name" value="LytTR"/>
    <property type="match status" value="1"/>
</dbReference>
<reference evidence="2 3" key="1">
    <citation type="submission" date="2014-07" db="EMBL/GenBank/DDBJ databases">
        <title>Draft genome of Clostridium sulfidigenes 113A isolated from sediments associated with methane hydrate from Krishna Godavari basin.</title>
        <authorList>
            <person name="Honkalas V.S."/>
            <person name="Dabir A.P."/>
            <person name="Arora P."/>
            <person name="Dhakephalkar P.K."/>
        </authorList>
    </citation>
    <scope>NUCLEOTIDE SEQUENCE [LARGE SCALE GENOMIC DNA]</scope>
    <source>
        <strain evidence="2 3">113A</strain>
    </source>
</reference>
<dbReference type="Proteomes" id="UP000028542">
    <property type="component" value="Unassembled WGS sequence"/>
</dbReference>
<dbReference type="SMART" id="SM00850">
    <property type="entry name" value="LytTR"/>
    <property type="match status" value="1"/>
</dbReference>
<keyword evidence="3" id="KW-1185">Reference proteome</keyword>
<dbReference type="InterPro" id="IPR007492">
    <property type="entry name" value="LytTR_DNA-bd_dom"/>
</dbReference>
<dbReference type="STRING" id="318464.IO99_16925"/>